<dbReference type="GeneID" id="35002137"/>
<dbReference type="OrthoDB" id="220712at2157"/>
<protein>
    <submittedName>
        <fullName evidence="2">Predicted nucleic acid-binding protein, contains PIN domain</fullName>
    </submittedName>
</protein>
<proteinExistence type="predicted"/>
<reference evidence="2 3" key="1">
    <citation type="submission" date="2016-10" db="EMBL/GenBank/DDBJ databases">
        <authorList>
            <person name="de Groot N.N."/>
        </authorList>
    </citation>
    <scope>NUCLEOTIDE SEQUENCE [LARGE SCALE GENOMIC DNA]</scope>
    <source>
        <strain evidence="2 3">DSM 22187</strain>
    </source>
</reference>
<keyword evidence="3" id="KW-1185">Reference proteome</keyword>
<dbReference type="SUPFAM" id="SSF88723">
    <property type="entry name" value="PIN domain-like"/>
    <property type="match status" value="1"/>
</dbReference>
<evidence type="ECO:0000259" key="1">
    <source>
        <dbReference type="Pfam" id="PF01850"/>
    </source>
</evidence>
<name>A0A1H6X2F4_9EURY</name>
<dbReference type="Proteomes" id="UP000198888">
    <property type="component" value="Unassembled WGS sequence"/>
</dbReference>
<dbReference type="RefSeq" id="WP_089673568.1">
    <property type="nucleotide sequence ID" value="NZ_CP024845.1"/>
</dbReference>
<dbReference type="KEGG" id="hae:halTADL_1327"/>
<accession>A0A1H6X2F4</accession>
<organism evidence="2 3">
    <name type="scientific">Halohasta litchfieldiae</name>
    <dbReference type="NCBI Taxonomy" id="1073996"/>
    <lineage>
        <taxon>Archaea</taxon>
        <taxon>Methanobacteriati</taxon>
        <taxon>Methanobacteriota</taxon>
        <taxon>Stenosarchaea group</taxon>
        <taxon>Halobacteria</taxon>
        <taxon>Halobacteriales</taxon>
        <taxon>Haloferacaceae</taxon>
        <taxon>Halohasta</taxon>
    </lineage>
</organism>
<evidence type="ECO:0000313" key="2">
    <source>
        <dbReference type="EMBL" id="SEJ23353.1"/>
    </source>
</evidence>
<dbReference type="STRING" id="1073996.SAMN05444271_13328"/>
<feature type="domain" description="PIN" evidence="1">
    <location>
        <begin position="5"/>
        <end position="131"/>
    </location>
</feature>
<dbReference type="AlphaFoldDB" id="A0A1H6X2F4"/>
<dbReference type="InterPro" id="IPR029060">
    <property type="entry name" value="PIN-like_dom_sf"/>
</dbReference>
<gene>
    <name evidence="2" type="ORF">SAMN05444271_13328</name>
</gene>
<evidence type="ECO:0000313" key="3">
    <source>
        <dbReference type="Proteomes" id="UP000198888"/>
    </source>
</evidence>
<sequence length="145" mass="15770">MSATYVFDTEAIIAYLYDEPGRDVVEEYLTEVRDGSVEGLMAETNAAELFYLIARAEGVDDGPTPDSFRTADRDVRALQRWGVVLKRANWRMAGEVKADGHISLADAHAVGLAAETDGTLIAGGDDDFDSLPIDVDVVRFRDGSV</sequence>
<dbReference type="Pfam" id="PF01850">
    <property type="entry name" value="PIN"/>
    <property type="match status" value="1"/>
</dbReference>
<dbReference type="EMBL" id="FNYR01000033">
    <property type="protein sequence ID" value="SEJ23353.1"/>
    <property type="molecule type" value="Genomic_DNA"/>
</dbReference>
<dbReference type="Gene3D" id="3.40.50.1010">
    <property type="entry name" value="5'-nuclease"/>
    <property type="match status" value="1"/>
</dbReference>
<dbReference type="InterPro" id="IPR002716">
    <property type="entry name" value="PIN_dom"/>
</dbReference>
<accession>A0A2H4Q162</accession>